<evidence type="ECO:0000313" key="10">
    <source>
        <dbReference type="Proteomes" id="UP000805085"/>
    </source>
</evidence>
<dbReference type="PIRSF" id="PIRSF016636">
    <property type="entry name" value="AlgI_DltB"/>
    <property type="match status" value="1"/>
</dbReference>
<evidence type="ECO:0000256" key="2">
    <source>
        <dbReference type="ARBA" id="ARBA00010323"/>
    </source>
</evidence>
<keyword evidence="7" id="KW-0012">Acyltransferase</keyword>
<evidence type="ECO:0000313" key="9">
    <source>
        <dbReference type="EMBL" id="NRD22030.1"/>
    </source>
</evidence>
<feature type="transmembrane region" description="Helical" evidence="8">
    <location>
        <begin position="305"/>
        <end position="322"/>
    </location>
</feature>
<evidence type="ECO:0000256" key="5">
    <source>
        <dbReference type="ARBA" id="ARBA00022989"/>
    </source>
</evidence>
<reference evidence="9 10" key="1">
    <citation type="journal article" date="2015" name="Int. J. Syst. Evol. Microbiol.">
        <title>Winogradskyella litoriviva sp. nov., isolated from coastal seawater.</title>
        <authorList>
            <person name="Nedashkovskaya O.I."/>
            <person name="Kukhlevskiy A.D."/>
            <person name="Zhukova N.V."/>
            <person name="Kim S.J."/>
            <person name="Rhee S.K."/>
            <person name="Mikhailov V.V."/>
        </authorList>
    </citation>
    <scope>NUCLEOTIDE SEQUENCE [LARGE SCALE GENOMIC DNA]</scope>
    <source>
        <strain evidence="9 10">KMM6491</strain>
    </source>
</reference>
<feature type="transmembrane region" description="Helical" evidence="8">
    <location>
        <begin position="30"/>
        <end position="60"/>
    </location>
</feature>
<dbReference type="InterPro" id="IPR004299">
    <property type="entry name" value="MBOAT_fam"/>
</dbReference>
<evidence type="ECO:0000256" key="1">
    <source>
        <dbReference type="ARBA" id="ARBA00004651"/>
    </source>
</evidence>
<feature type="transmembrane region" description="Helical" evidence="8">
    <location>
        <begin position="399"/>
        <end position="418"/>
    </location>
</feature>
<gene>
    <name evidence="9" type="ORF">HNV10_02175</name>
</gene>
<comment type="caution">
    <text evidence="9">The sequence shown here is derived from an EMBL/GenBank/DDBJ whole genome shotgun (WGS) entry which is preliminary data.</text>
</comment>
<name>A0ABX2E179_9FLAO</name>
<dbReference type="InterPro" id="IPR024194">
    <property type="entry name" value="Ac/AlaTfrase_AlgI/DltB"/>
</dbReference>
<keyword evidence="5 8" id="KW-1133">Transmembrane helix</keyword>
<evidence type="ECO:0000256" key="4">
    <source>
        <dbReference type="ARBA" id="ARBA00022692"/>
    </source>
</evidence>
<keyword evidence="7" id="KW-0808">Transferase</keyword>
<dbReference type="Pfam" id="PF03062">
    <property type="entry name" value="MBOAT"/>
    <property type="match status" value="1"/>
</dbReference>
<dbReference type="RefSeq" id="WP_173299686.1">
    <property type="nucleotide sequence ID" value="NZ_JABRWQ010000001.1"/>
</dbReference>
<dbReference type="PANTHER" id="PTHR13285">
    <property type="entry name" value="ACYLTRANSFERASE"/>
    <property type="match status" value="1"/>
</dbReference>
<keyword evidence="3 7" id="KW-1003">Cell membrane</keyword>
<dbReference type="PIRSF" id="PIRSF500217">
    <property type="entry name" value="AlgI"/>
    <property type="match status" value="1"/>
</dbReference>
<feature type="transmembrane region" description="Helical" evidence="8">
    <location>
        <begin position="356"/>
        <end position="373"/>
    </location>
</feature>
<feature type="transmembrane region" description="Helical" evidence="8">
    <location>
        <begin position="223"/>
        <end position="241"/>
    </location>
</feature>
<dbReference type="Proteomes" id="UP000805085">
    <property type="component" value="Unassembled WGS sequence"/>
</dbReference>
<sequence>MLFSSSVFLFLFLPITIITYYASPSKLKNFTLLLCSLFFYTWGEGIMVLLILLSTIVDYFSALIIERGKKKLGLICSLTFNLGILIYFKYTNFIFKNINGILSYLNIKDSDTTQLATIILPIGISFFTFQTMSYTIDVYRGKVKANRNLIDFATYVALFPQLIAGPIVRYSDIKKELSNRKHSFSQFSEGIKRFIIGLSKKMLIANNCGFIADGMFSLTNSDLSIGMAWIGLLAYTLQIYFDFSGYSDMAIGLGKMFGFNFPENFNFPYISKSIREFWRRWHITLSKWFKDYLYIALGGNRKGKLWTYINLSIVFFITGLWHGDNWTFILWGLFHGFFIIVERVKLQKLLEKIPSVFSHIYLILIVMLSWVLFRCESIEHALYYYKSLFSFTTPLNNDYLNFYLTVEVIISMVLGILFSLQLHKFFKDYKPFNPLIKNIIDTSVIALLFILNMFYIANESYNPFIYFRF</sequence>
<keyword evidence="10" id="KW-1185">Reference proteome</keyword>
<feature type="transmembrane region" description="Helical" evidence="8">
    <location>
        <begin position="148"/>
        <end position="168"/>
    </location>
</feature>
<comment type="similarity">
    <text evidence="2 7">Belongs to the membrane-bound acyltransferase family.</text>
</comment>
<dbReference type="InterPro" id="IPR028362">
    <property type="entry name" value="AlgI"/>
</dbReference>
<keyword evidence="6 7" id="KW-0472">Membrane</keyword>
<dbReference type="EMBL" id="JABRWQ010000001">
    <property type="protein sequence ID" value="NRD22030.1"/>
    <property type="molecule type" value="Genomic_DNA"/>
</dbReference>
<feature type="transmembrane region" description="Helical" evidence="8">
    <location>
        <begin position="439"/>
        <end position="457"/>
    </location>
</feature>
<evidence type="ECO:0000256" key="8">
    <source>
        <dbReference type="SAM" id="Phobius"/>
    </source>
</evidence>
<feature type="transmembrane region" description="Helical" evidence="8">
    <location>
        <begin position="115"/>
        <end position="136"/>
    </location>
</feature>
<comment type="subcellular location">
    <subcellularLocation>
        <location evidence="1">Cell membrane</location>
        <topology evidence="1">Multi-pass membrane protein</topology>
    </subcellularLocation>
</comment>
<evidence type="ECO:0000256" key="7">
    <source>
        <dbReference type="PIRNR" id="PIRNR016636"/>
    </source>
</evidence>
<accession>A0ABX2E179</accession>
<proteinExistence type="inferred from homology"/>
<dbReference type="PANTHER" id="PTHR13285:SF18">
    <property type="entry name" value="PROTEIN-CYSTEINE N-PALMITOYLTRANSFERASE RASP"/>
    <property type="match status" value="1"/>
</dbReference>
<feature type="transmembrane region" description="Helical" evidence="8">
    <location>
        <begin position="328"/>
        <end position="344"/>
    </location>
</feature>
<keyword evidence="4 8" id="KW-0812">Transmembrane</keyword>
<feature type="transmembrane region" description="Helical" evidence="8">
    <location>
        <begin position="7"/>
        <end position="24"/>
    </location>
</feature>
<dbReference type="InterPro" id="IPR051085">
    <property type="entry name" value="MB_O-acyltransferase"/>
</dbReference>
<protein>
    <submittedName>
        <fullName evidence="9">MBOAT family protein</fullName>
    </submittedName>
</protein>
<evidence type="ECO:0000256" key="6">
    <source>
        <dbReference type="ARBA" id="ARBA00023136"/>
    </source>
</evidence>
<organism evidence="9 10">
    <name type="scientific">Winogradskyella litoriviva</name>
    <dbReference type="NCBI Taxonomy" id="1220182"/>
    <lineage>
        <taxon>Bacteria</taxon>
        <taxon>Pseudomonadati</taxon>
        <taxon>Bacteroidota</taxon>
        <taxon>Flavobacteriia</taxon>
        <taxon>Flavobacteriales</taxon>
        <taxon>Flavobacteriaceae</taxon>
        <taxon>Winogradskyella</taxon>
    </lineage>
</organism>
<feature type="transmembrane region" description="Helical" evidence="8">
    <location>
        <begin position="72"/>
        <end position="95"/>
    </location>
</feature>
<evidence type="ECO:0000256" key="3">
    <source>
        <dbReference type="ARBA" id="ARBA00022475"/>
    </source>
</evidence>